<reference evidence="2" key="1">
    <citation type="submission" date="2023-11" db="EMBL/GenBank/DDBJ databases">
        <title>Genome assemblies of two species of porcelain crab, Petrolisthes cinctipes and Petrolisthes manimaculis (Anomura: Porcellanidae).</title>
        <authorList>
            <person name="Angst P."/>
        </authorList>
    </citation>
    <scope>NUCLEOTIDE SEQUENCE</scope>
    <source>
        <strain evidence="2">PB745_02</strain>
        <tissue evidence="2">Gill</tissue>
    </source>
</reference>
<evidence type="ECO:0000313" key="2">
    <source>
        <dbReference type="EMBL" id="KAK4314430.1"/>
    </source>
</evidence>
<sequence length="206" mass="22142">MITTTLSQWSSGPSSTALNSPVIKAQSWLNHPVVYLHGATMVLVGVGGRSVLLSGANYPVWWFPRLACCHNRPSPCFPFLLTLTPISPSTKHPLTSPLSPPTITHLSTHNHRPSSLSSPTTAPHPSPHPQPPLNPLPTHNRPSSLSPPTTARELGSGCPVVGIENFLVANISPGHDKVSWRKEGRKEGGWEEGNEMSGEGDGRKEK</sequence>
<feature type="region of interest" description="Disordered" evidence="1">
    <location>
        <begin position="91"/>
        <end position="156"/>
    </location>
</feature>
<evidence type="ECO:0000313" key="3">
    <source>
        <dbReference type="Proteomes" id="UP001292094"/>
    </source>
</evidence>
<name>A0AAE1PT73_9EUCA</name>
<proteinExistence type="predicted"/>
<feature type="compositionally biased region" description="Low complexity" evidence="1">
    <location>
        <begin position="91"/>
        <end position="121"/>
    </location>
</feature>
<keyword evidence="3" id="KW-1185">Reference proteome</keyword>
<feature type="compositionally biased region" description="Pro residues" evidence="1">
    <location>
        <begin position="122"/>
        <end position="135"/>
    </location>
</feature>
<feature type="compositionally biased region" description="Basic and acidic residues" evidence="1">
    <location>
        <begin position="174"/>
        <end position="189"/>
    </location>
</feature>
<accession>A0AAE1PT73</accession>
<protein>
    <submittedName>
        <fullName evidence="2">Uncharacterized protein</fullName>
    </submittedName>
</protein>
<dbReference type="AlphaFoldDB" id="A0AAE1PT73"/>
<feature type="compositionally biased region" description="Polar residues" evidence="1">
    <location>
        <begin position="140"/>
        <end position="149"/>
    </location>
</feature>
<feature type="region of interest" description="Disordered" evidence="1">
    <location>
        <begin position="171"/>
        <end position="206"/>
    </location>
</feature>
<dbReference type="Proteomes" id="UP001292094">
    <property type="component" value="Unassembled WGS sequence"/>
</dbReference>
<gene>
    <name evidence="2" type="ORF">Pmani_014286</name>
</gene>
<organism evidence="2 3">
    <name type="scientific">Petrolisthes manimaculis</name>
    <dbReference type="NCBI Taxonomy" id="1843537"/>
    <lineage>
        <taxon>Eukaryota</taxon>
        <taxon>Metazoa</taxon>
        <taxon>Ecdysozoa</taxon>
        <taxon>Arthropoda</taxon>
        <taxon>Crustacea</taxon>
        <taxon>Multicrustacea</taxon>
        <taxon>Malacostraca</taxon>
        <taxon>Eumalacostraca</taxon>
        <taxon>Eucarida</taxon>
        <taxon>Decapoda</taxon>
        <taxon>Pleocyemata</taxon>
        <taxon>Anomura</taxon>
        <taxon>Galatheoidea</taxon>
        <taxon>Porcellanidae</taxon>
        <taxon>Petrolisthes</taxon>
    </lineage>
</organism>
<comment type="caution">
    <text evidence="2">The sequence shown here is derived from an EMBL/GenBank/DDBJ whole genome shotgun (WGS) entry which is preliminary data.</text>
</comment>
<dbReference type="EMBL" id="JAWZYT010001223">
    <property type="protein sequence ID" value="KAK4314430.1"/>
    <property type="molecule type" value="Genomic_DNA"/>
</dbReference>
<evidence type="ECO:0000256" key="1">
    <source>
        <dbReference type="SAM" id="MobiDB-lite"/>
    </source>
</evidence>